<dbReference type="GO" id="GO:0003697">
    <property type="term" value="F:single-stranded DNA binding"/>
    <property type="evidence" value="ECO:0007669"/>
    <property type="project" value="InterPro"/>
</dbReference>
<dbReference type="KEGG" id="mcaa:R3L15_11260"/>
<dbReference type="InterPro" id="IPR041459">
    <property type="entry name" value="MPTase-PolyVal"/>
</dbReference>
<dbReference type="InterPro" id="IPR013610">
    <property type="entry name" value="ArdC_N"/>
</dbReference>
<dbReference type="Pfam" id="PF18798">
    <property type="entry name" value="LPD3"/>
    <property type="match status" value="1"/>
</dbReference>
<proteinExistence type="predicted"/>
<accession>A0AAU6P5Q9</accession>
<evidence type="ECO:0000313" key="4">
    <source>
        <dbReference type="EMBL" id="WXA02143.1"/>
    </source>
</evidence>
<dbReference type="EMBL" id="CP136925">
    <property type="protein sequence ID" value="WXA12696.1"/>
    <property type="molecule type" value="Genomic_DNA"/>
</dbReference>
<dbReference type="EMBL" id="CP136924">
    <property type="protein sequence ID" value="WXA02143.1"/>
    <property type="molecule type" value="Genomic_DNA"/>
</dbReference>
<sequence length="637" mass="73201">MITGLILGAAIDRLFLTKKTPKSKSKPIHPESLGIPYLNPKAEKELIDNHAGLGKAITSNDVYDMITKQIIDTIDKTGHLPWYTGRDENVGKGVSLNIDTPYNFDTLKAYRGINAFMLSLKKTEGKDKNGNKVIYLDPIQDGRMYWLTFKQIEKLGGKIKKGTRSSQAIYYNFIFKYGNDTISEKKYKQLFKKYGSKNSPNYNVQEAKKLKKIPFVRYYNVFNERDITGINFEAKRKKQQEKLKQFESKAKKIKAADALFNNMPKKPKLVQRHIGSGESPHYTPNTDAITMPLKQQYKDVGIWYGTLFHESIHATGHRSRLNRGLLKDYHLDVRVRALEELVAELGSAFLNAESGIFLSTLKKNAAYIKGWSKSVKETLQENNKAIFVAAGYAQKAADYILDRDKNGTPKFYNDISNIDNTSNLEKRVIKHLEKMSHEQFANDYAYLFSADLDKVLYRIEDNNTYKKYVKLLAKKVIKDNRFDDVRFDNLKQSEQLSLFGSSGINVSTERFKKMKVSELRDFTLKYYNAKLKGNKTYSKYLNEIVFTTKAGRKISKGSAMYKEKAAVIERLEELIKKSTYNNWGDRKKADPKNLLGYLNFKSKLIIDGKKRHVRISIILNSDRKTHLKGIEVGKTKK</sequence>
<evidence type="ECO:0000313" key="5">
    <source>
        <dbReference type="EMBL" id="WXA12696.1"/>
    </source>
</evidence>
<name>A0AAU6P5Q9_9FLAO</name>
<feature type="domain" description="Polyvalent protein metallopeptidase" evidence="3">
    <location>
        <begin position="275"/>
        <end position="390"/>
    </location>
</feature>
<gene>
    <name evidence="5" type="ORF">R3L15_11260</name>
    <name evidence="4" type="ORF">R3L16_10330</name>
</gene>
<organism evidence="5">
    <name type="scientific">Mangrovimonas cancribranchiae</name>
    <dbReference type="NCBI Taxonomy" id="3080055"/>
    <lineage>
        <taxon>Bacteria</taxon>
        <taxon>Pseudomonadati</taxon>
        <taxon>Bacteroidota</taxon>
        <taxon>Flavobacteriia</taxon>
        <taxon>Flavobacteriales</taxon>
        <taxon>Flavobacteriaceae</taxon>
        <taxon>Mangrovimonas</taxon>
    </lineage>
</organism>
<dbReference type="AlphaFoldDB" id="A0AAU6P5Q9"/>
<reference evidence="5 6" key="1">
    <citation type="submission" date="2023-10" db="EMBL/GenBank/DDBJ databases">
        <title>Culture-based analysis of two novel bacteria associated with mangrove crab gills.</title>
        <authorList>
            <person name="Yang X."/>
            <person name="Garuglieri E."/>
            <person name="Van Goethem M.W."/>
            <person name="Fusi M."/>
            <person name="Marasco R."/>
            <person name="Daffonchio D.G."/>
        </authorList>
    </citation>
    <scope>NUCLEOTIDE SEQUENCE</scope>
    <source>
        <strain evidence="5">UG2-1</strain>
        <strain evidence="4">UG2-2</strain>
        <strain evidence="6">UG2_2</strain>
    </source>
</reference>
<feature type="domain" description="Large polyvalent protein-associated" evidence="2">
    <location>
        <begin position="518"/>
        <end position="616"/>
    </location>
</feature>
<evidence type="ECO:0000259" key="3">
    <source>
        <dbReference type="Pfam" id="PF18818"/>
    </source>
</evidence>
<keyword evidence="6" id="KW-1185">Reference proteome</keyword>
<dbReference type="Pfam" id="PF08401">
    <property type="entry name" value="ArdcN"/>
    <property type="match status" value="1"/>
</dbReference>
<feature type="domain" description="N-terminal" evidence="1">
    <location>
        <begin position="60"/>
        <end position="222"/>
    </location>
</feature>
<protein>
    <submittedName>
        <fullName evidence="5">Zincin-like metallopeptidase domain-containing protein</fullName>
    </submittedName>
</protein>
<evidence type="ECO:0000259" key="2">
    <source>
        <dbReference type="Pfam" id="PF18798"/>
    </source>
</evidence>
<dbReference type="InterPro" id="IPR040824">
    <property type="entry name" value="LPD3"/>
</dbReference>
<dbReference type="RefSeq" id="WP_338731778.1">
    <property type="nucleotide sequence ID" value="NZ_CP136924.1"/>
</dbReference>
<dbReference type="Proteomes" id="UP001368318">
    <property type="component" value="Chromosome"/>
</dbReference>
<dbReference type="Pfam" id="PF18818">
    <property type="entry name" value="MPTase-PolyVal"/>
    <property type="match status" value="1"/>
</dbReference>
<evidence type="ECO:0000259" key="1">
    <source>
        <dbReference type="Pfam" id="PF08401"/>
    </source>
</evidence>
<evidence type="ECO:0000313" key="6">
    <source>
        <dbReference type="Proteomes" id="UP001368318"/>
    </source>
</evidence>